<name>A0AAE8N462_9PEZI</name>
<dbReference type="AlphaFoldDB" id="A0AAE8N462"/>
<feature type="transmembrane region" description="Helical" evidence="7">
    <location>
        <begin position="181"/>
        <end position="206"/>
    </location>
</feature>
<evidence type="ECO:0000313" key="9">
    <source>
        <dbReference type="EMBL" id="SPO04718.1"/>
    </source>
</evidence>
<evidence type="ECO:0000256" key="5">
    <source>
        <dbReference type="ARBA" id="ARBA00038359"/>
    </source>
</evidence>
<gene>
    <name evidence="9" type="ORF">DNG_07403</name>
</gene>
<keyword evidence="4 7" id="KW-0472">Membrane</keyword>
<accession>A0AAE8N462</accession>
<feature type="domain" description="Rhodopsin" evidence="8">
    <location>
        <begin position="25"/>
        <end position="203"/>
    </location>
</feature>
<evidence type="ECO:0000256" key="2">
    <source>
        <dbReference type="ARBA" id="ARBA00022692"/>
    </source>
</evidence>
<comment type="similarity">
    <text evidence="5">Belongs to the SAT4 family.</text>
</comment>
<evidence type="ECO:0000256" key="3">
    <source>
        <dbReference type="ARBA" id="ARBA00022989"/>
    </source>
</evidence>
<feature type="compositionally biased region" description="Polar residues" evidence="6">
    <location>
        <begin position="268"/>
        <end position="280"/>
    </location>
</feature>
<dbReference type="PANTHER" id="PTHR33048">
    <property type="entry name" value="PTH11-LIKE INTEGRAL MEMBRANE PROTEIN (AFU_ORTHOLOGUE AFUA_5G11245)"/>
    <property type="match status" value="1"/>
</dbReference>
<dbReference type="InterPro" id="IPR049326">
    <property type="entry name" value="Rhodopsin_dom_fungi"/>
</dbReference>
<comment type="caution">
    <text evidence="9">The sequence shown here is derived from an EMBL/GenBank/DDBJ whole genome shotgun (WGS) entry which is preliminary data.</text>
</comment>
<evidence type="ECO:0000256" key="6">
    <source>
        <dbReference type="SAM" id="MobiDB-lite"/>
    </source>
</evidence>
<evidence type="ECO:0000259" key="8">
    <source>
        <dbReference type="Pfam" id="PF20684"/>
    </source>
</evidence>
<protein>
    <recommendedName>
        <fullName evidence="8">Rhodopsin domain-containing protein</fullName>
    </recommendedName>
</protein>
<evidence type="ECO:0000256" key="1">
    <source>
        <dbReference type="ARBA" id="ARBA00004141"/>
    </source>
</evidence>
<dbReference type="PANTHER" id="PTHR33048:SF47">
    <property type="entry name" value="INTEGRAL MEMBRANE PROTEIN-RELATED"/>
    <property type="match status" value="1"/>
</dbReference>
<feature type="transmembrane region" description="Helical" evidence="7">
    <location>
        <begin position="108"/>
        <end position="129"/>
    </location>
</feature>
<dbReference type="EMBL" id="ONZQ02000011">
    <property type="protein sequence ID" value="SPO04718.1"/>
    <property type="molecule type" value="Genomic_DNA"/>
</dbReference>
<organism evidence="9 10">
    <name type="scientific">Cephalotrichum gorgonifer</name>
    <dbReference type="NCBI Taxonomy" id="2041049"/>
    <lineage>
        <taxon>Eukaryota</taxon>
        <taxon>Fungi</taxon>
        <taxon>Dikarya</taxon>
        <taxon>Ascomycota</taxon>
        <taxon>Pezizomycotina</taxon>
        <taxon>Sordariomycetes</taxon>
        <taxon>Hypocreomycetidae</taxon>
        <taxon>Microascales</taxon>
        <taxon>Microascaceae</taxon>
        <taxon>Cephalotrichum</taxon>
    </lineage>
</organism>
<feature type="compositionally biased region" description="Low complexity" evidence="6">
    <location>
        <begin position="248"/>
        <end position="258"/>
    </location>
</feature>
<feature type="transmembrane region" description="Helical" evidence="7">
    <location>
        <begin position="6"/>
        <end position="29"/>
    </location>
</feature>
<feature type="transmembrane region" description="Helical" evidence="7">
    <location>
        <begin position="141"/>
        <end position="161"/>
    </location>
</feature>
<evidence type="ECO:0000256" key="4">
    <source>
        <dbReference type="ARBA" id="ARBA00023136"/>
    </source>
</evidence>
<dbReference type="Pfam" id="PF20684">
    <property type="entry name" value="Fung_rhodopsin"/>
    <property type="match status" value="1"/>
</dbReference>
<proteinExistence type="inferred from homology"/>
<keyword evidence="10" id="KW-1185">Reference proteome</keyword>
<evidence type="ECO:0000256" key="7">
    <source>
        <dbReference type="SAM" id="Phobius"/>
    </source>
</evidence>
<dbReference type="Proteomes" id="UP001187682">
    <property type="component" value="Unassembled WGS sequence"/>
</dbReference>
<sequence length="288" mass="31422">MESRGGTLYAVMSAFAPAATIAVGLRIYSRVKYSYIGADDILVILAMVLFYGFVATTVTGTQLIGRVSSLLVETDISTAVHYGMGSHISDVPPERVVVMAKCGFTSQIIYPPSMGLVKISILLFLCRILPAVHSWKVPLKCFAVLIAVAETAFTFALIFQCSPVHQYWDRAKPGPKCVNRAVLYFIDASVNIFCDLAILVIPTLLFRRDVVNLVIFSCAELSSALIFSSVPTFKPLYAGLRDKYRSQGASTGSRSSGSGHDKVPGQNPIVQEYSSESLRSPRQARQHL</sequence>
<keyword evidence="3 7" id="KW-1133">Transmembrane helix</keyword>
<reference evidence="9" key="1">
    <citation type="submission" date="2018-03" db="EMBL/GenBank/DDBJ databases">
        <authorList>
            <person name="Guldener U."/>
        </authorList>
    </citation>
    <scope>NUCLEOTIDE SEQUENCE</scope>
</reference>
<feature type="transmembrane region" description="Helical" evidence="7">
    <location>
        <begin position="41"/>
        <end position="64"/>
    </location>
</feature>
<dbReference type="GO" id="GO:0016020">
    <property type="term" value="C:membrane"/>
    <property type="evidence" value="ECO:0007669"/>
    <property type="project" value="UniProtKB-SubCell"/>
</dbReference>
<feature type="region of interest" description="Disordered" evidence="6">
    <location>
        <begin position="248"/>
        <end position="288"/>
    </location>
</feature>
<evidence type="ECO:0000313" key="10">
    <source>
        <dbReference type="Proteomes" id="UP001187682"/>
    </source>
</evidence>
<dbReference type="InterPro" id="IPR052337">
    <property type="entry name" value="SAT4-like"/>
</dbReference>
<keyword evidence="2 7" id="KW-0812">Transmembrane</keyword>
<feature type="transmembrane region" description="Helical" evidence="7">
    <location>
        <begin position="213"/>
        <end position="233"/>
    </location>
</feature>
<comment type="subcellular location">
    <subcellularLocation>
        <location evidence="1">Membrane</location>
        <topology evidence="1">Multi-pass membrane protein</topology>
    </subcellularLocation>
</comment>